<dbReference type="PROSITE" id="PS00216">
    <property type="entry name" value="SUGAR_TRANSPORT_1"/>
    <property type="match status" value="1"/>
</dbReference>
<comment type="subcellular location">
    <subcellularLocation>
        <location evidence="1">Membrane</location>
        <topology evidence="1">Multi-pass membrane protein</topology>
    </subcellularLocation>
</comment>
<dbReference type="GO" id="GO:0016020">
    <property type="term" value="C:membrane"/>
    <property type="evidence" value="ECO:0007669"/>
    <property type="project" value="UniProtKB-SubCell"/>
</dbReference>
<feature type="transmembrane region" description="Helical" evidence="6">
    <location>
        <begin position="132"/>
        <end position="151"/>
    </location>
</feature>
<keyword evidence="9" id="KW-1185">Reference proteome</keyword>
<dbReference type="SUPFAM" id="SSF103473">
    <property type="entry name" value="MFS general substrate transporter"/>
    <property type="match status" value="1"/>
</dbReference>
<evidence type="ECO:0000256" key="5">
    <source>
        <dbReference type="SAM" id="MobiDB-lite"/>
    </source>
</evidence>
<feature type="transmembrane region" description="Helical" evidence="6">
    <location>
        <begin position="21"/>
        <end position="40"/>
    </location>
</feature>
<dbReference type="Gene3D" id="1.20.1250.20">
    <property type="entry name" value="MFS general substrate transporter like domains"/>
    <property type="match status" value="1"/>
</dbReference>
<evidence type="ECO:0000256" key="2">
    <source>
        <dbReference type="ARBA" id="ARBA00022692"/>
    </source>
</evidence>
<evidence type="ECO:0000256" key="1">
    <source>
        <dbReference type="ARBA" id="ARBA00004141"/>
    </source>
</evidence>
<feature type="transmembrane region" description="Helical" evidence="6">
    <location>
        <begin position="100"/>
        <end position="120"/>
    </location>
</feature>
<feature type="transmembrane region" description="Helical" evidence="6">
    <location>
        <begin position="250"/>
        <end position="272"/>
    </location>
</feature>
<feature type="transmembrane region" description="Helical" evidence="6">
    <location>
        <begin position="462"/>
        <end position="483"/>
    </location>
</feature>
<name>A0AAV8UM93_9RHOD</name>
<feature type="transmembrane region" description="Helical" evidence="6">
    <location>
        <begin position="375"/>
        <end position="394"/>
    </location>
</feature>
<evidence type="ECO:0000256" key="3">
    <source>
        <dbReference type="ARBA" id="ARBA00022989"/>
    </source>
</evidence>
<evidence type="ECO:0000313" key="8">
    <source>
        <dbReference type="EMBL" id="KAJ8903651.1"/>
    </source>
</evidence>
<sequence>MEEVPDEIEGTEPERRWSFRTVLRCMLAGLGMFAESYFIFTTGQMHGIWRAAYPECWATDESDPVCLSNSDCPQIFGDGGPEVADSAECLLVRCNERTKLILSGSEFIGIMVGMLVFAYFSDVVGRRVGSVVVSFFMLVGSAVMTFTPFSGGSKSGIFTVFTIGFAILGFGIGGEYPLSSVSATERAEEFLSASKRGSYVVTVFTMQGLGALVGSSVLLVSVRLARVKVLDCSKSKANALGYNAALLGRIWRSVYIVGFWFLLLVILYRLFFTDESAAFSRRGGTAKSSLFAKFRDLHRFYFARLFGTAFSWFLWDVCFYGNKLFISSIISSLRTSDSLVGEERYILINNLVSLAGYILAILLVDRIGRRNMQAFGFTVLALVFLLVTLFFNYLASNSTVIISLYLVTSFFGQLGPNATTYLLPAETFPTEVRSIAHGISAFSGKGGALLGTMVFGLMSTRFIFLTCGLVSLLGALTTGLFTADVKSLELSELDKWHEEKQFGKGVTSSAALPENLSIVERLRGQATAAGPLYEPAQELSDDEADTPTY</sequence>
<feature type="transmembrane region" description="Helical" evidence="6">
    <location>
        <begin position="435"/>
        <end position="456"/>
    </location>
</feature>
<feature type="transmembrane region" description="Helical" evidence="6">
    <location>
        <begin position="157"/>
        <end position="178"/>
    </location>
</feature>
<dbReference type="Proteomes" id="UP001157974">
    <property type="component" value="Unassembled WGS sequence"/>
</dbReference>
<dbReference type="PROSITE" id="PS50850">
    <property type="entry name" value="MFS"/>
    <property type="match status" value="1"/>
</dbReference>
<comment type="caution">
    <text evidence="8">The sequence shown here is derived from an EMBL/GenBank/DDBJ whole genome shotgun (WGS) entry which is preliminary data.</text>
</comment>
<feature type="transmembrane region" description="Helical" evidence="6">
    <location>
        <begin position="400"/>
        <end position="423"/>
    </location>
</feature>
<keyword evidence="3 6" id="KW-1133">Transmembrane helix</keyword>
<accession>A0AAV8UM93</accession>
<dbReference type="InterPro" id="IPR005828">
    <property type="entry name" value="MFS_sugar_transport-like"/>
</dbReference>
<feature type="domain" description="Major facilitator superfamily (MFS) profile" evidence="7">
    <location>
        <begin position="24"/>
        <end position="486"/>
    </location>
</feature>
<gene>
    <name evidence="8" type="ORF">NDN08_004753</name>
</gene>
<reference evidence="8 9" key="1">
    <citation type="journal article" date="2023" name="Nat. Commun.">
        <title>Origin of minicircular mitochondrial genomes in red algae.</title>
        <authorList>
            <person name="Lee Y."/>
            <person name="Cho C.H."/>
            <person name="Lee Y.M."/>
            <person name="Park S.I."/>
            <person name="Yang J.H."/>
            <person name="West J.A."/>
            <person name="Bhattacharya D."/>
            <person name="Yoon H.S."/>
        </authorList>
    </citation>
    <scope>NUCLEOTIDE SEQUENCE [LARGE SCALE GENOMIC DNA]</scope>
    <source>
        <strain evidence="8 9">CCMP1338</strain>
        <tissue evidence="8">Whole cell</tissue>
    </source>
</reference>
<feature type="compositionally biased region" description="Acidic residues" evidence="5">
    <location>
        <begin position="539"/>
        <end position="549"/>
    </location>
</feature>
<organism evidence="8 9">
    <name type="scientific">Rhodosorus marinus</name>
    <dbReference type="NCBI Taxonomy" id="101924"/>
    <lineage>
        <taxon>Eukaryota</taxon>
        <taxon>Rhodophyta</taxon>
        <taxon>Stylonematophyceae</taxon>
        <taxon>Stylonematales</taxon>
        <taxon>Stylonemataceae</taxon>
        <taxon>Rhodosorus</taxon>
    </lineage>
</organism>
<dbReference type="InterPro" id="IPR005829">
    <property type="entry name" value="Sugar_transporter_CS"/>
</dbReference>
<evidence type="ECO:0000256" key="4">
    <source>
        <dbReference type="ARBA" id="ARBA00023136"/>
    </source>
</evidence>
<evidence type="ECO:0000256" key="6">
    <source>
        <dbReference type="SAM" id="Phobius"/>
    </source>
</evidence>
<evidence type="ECO:0000259" key="7">
    <source>
        <dbReference type="PROSITE" id="PS50850"/>
    </source>
</evidence>
<dbReference type="GO" id="GO:0022857">
    <property type="term" value="F:transmembrane transporter activity"/>
    <property type="evidence" value="ECO:0007669"/>
    <property type="project" value="InterPro"/>
</dbReference>
<feature type="transmembrane region" description="Helical" evidence="6">
    <location>
        <begin position="345"/>
        <end position="363"/>
    </location>
</feature>
<evidence type="ECO:0000313" key="9">
    <source>
        <dbReference type="Proteomes" id="UP001157974"/>
    </source>
</evidence>
<dbReference type="PANTHER" id="PTHR24064">
    <property type="entry name" value="SOLUTE CARRIER FAMILY 22 MEMBER"/>
    <property type="match status" value="1"/>
</dbReference>
<protein>
    <recommendedName>
        <fullName evidence="7">Major facilitator superfamily (MFS) profile domain-containing protein</fullName>
    </recommendedName>
</protein>
<dbReference type="Pfam" id="PF00083">
    <property type="entry name" value="Sugar_tr"/>
    <property type="match status" value="2"/>
</dbReference>
<keyword evidence="2 6" id="KW-0812">Transmembrane</keyword>
<keyword evidence="4 6" id="KW-0472">Membrane</keyword>
<proteinExistence type="predicted"/>
<dbReference type="InterPro" id="IPR036259">
    <property type="entry name" value="MFS_trans_sf"/>
</dbReference>
<dbReference type="InterPro" id="IPR020846">
    <property type="entry name" value="MFS_dom"/>
</dbReference>
<dbReference type="EMBL" id="JAMWBK010000007">
    <property type="protein sequence ID" value="KAJ8903651.1"/>
    <property type="molecule type" value="Genomic_DNA"/>
</dbReference>
<feature type="transmembrane region" description="Helical" evidence="6">
    <location>
        <begin position="199"/>
        <end position="220"/>
    </location>
</feature>
<dbReference type="AlphaFoldDB" id="A0AAV8UM93"/>
<feature type="region of interest" description="Disordered" evidence="5">
    <location>
        <begin position="529"/>
        <end position="549"/>
    </location>
</feature>